<dbReference type="EMBL" id="CM012439">
    <property type="protein sequence ID" value="RVE74903.1"/>
    <property type="molecule type" value="Genomic_DNA"/>
</dbReference>
<feature type="compositionally biased region" description="Low complexity" evidence="1">
    <location>
        <begin position="26"/>
        <end position="35"/>
    </location>
</feature>
<reference evidence="2 3" key="2">
    <citation type="submission" date="2019-01" db="EMBL/GenBank/DDBJ databases">
        <title>A chromosome length genome reference of the Java medaka (oryzias javanicus).</title>
        <authorList>
            <person name="Herpin A."/>
            <person name="Takehana Y."/>
            <person name="Naruse K."/>
            <person name="Ansai S."/>
            <person name="Kawaguchi M."/>
        </authorList>
    </citation>
    <scope>NUCLEOTIDE SEQUENCE [LARGE SCALE GENOMIC DNA]</scope>
    <source>
        <strain evidence="2">RS831</strain>
        <tissue evidence="2">Whole body</tissue>
    </source>
</reference>
<name>A0A3S2MUR1_ORYJA</name>
<keyword evidence="3" id="KW-1185">Reference proteome</keyword>
<gene>
    <name evidence="2" type="ORF">OJAV_G00026420</name>
</gene>
<evidence type="ECO:0000313" key="3">
    <source>
        <dbReference type="Proteomes" id="UP000283210"/>
    </source>
</evidence>
<accession>A0A3S2MUR1</accession>
<organism evidence="2 3">
    <name type="scientific">Oryzias javanicus</name>
    <name type="common">Javanese ricefish</name>
    <name type="synonym">Aplocheilus javanicus</name>
    <dbReference type="NCBI Taxonomy" id="123683"/>
    <lineage>
        <taxon>Eukaryota</taxon>
        <taxon>Metazoa</taxon>
        <taxon>Chordata</taxon>
        <taxon>Craniata</taxon>
        <taxon>Vertebrata</taxon>
        <taxon>Euteleostomi</taxon>
        <taxon>Actinopterygii</taxon>
        <taxon>Neopterygii</taxon>
        <taxon>Teleostei</taxon>
        <taxon>Neoteleostei</taxon>
        <taxon>Acanthomorphata</taxon>
        <taxon>Ovalentaria</taxon>
        <taxon>Atherinomorphae</taxon>
        <taxon>Beloniformes</taxon>
        <taxon>Adrianichthyidae</taxon>
        <taxon>Oryziinae</taxon>
        <taxon>Oryzias</taxon>
    </lineage>
</organism>
<feature type="region of interest" description="Disordered" evidence="1">
    <location>
        <begin position="26"/>
        <end position="46"/>
    </location>
</feature>
<evidence type="ECO:0000313" key="2">
    <source>
        <dbReference type="EMBL" id="RVE74903.1"/>
    </source>
</evidence>
<dbReference type="AlphaFoldDB" id="A0A3S2MUR1"/>
<protein>
    <submittedName>
        <fullName evidence="2">Uncharacterized protein</fullName>
    </submittedName>
</protein>
<evidence type="ECO:0000256" key="1">
    <source>
        <dbReference type="SAM" id="MobiDB-lite"/>
    </source>
</evidence>
<dbReference type="Proteomes" id="UP000283210">
    <property type="component" value="Chromosome 3"/>
</dbReference>
<reference evidence="2 3" key="1">
    <citation type="submission" date="2018-11" db="EMBL/GenBank/DDBJ databases">
        <authorList>
            <person name="Lopez-Roques C."/>
            <person name="Donnadieu C."/>
            <person name="Bouchez O."/>
            <person name="Klopp C."/>
            <person name="Cabau C."/>
            <person name="Zahm M."/>
        </authorList>
    </citation>
    <scope>NUCLEOTIDE SEQUENCE [LARGE SCALE GENOMIC DNA]</scope>
    <source>
        <strain evidence="2">RS831</strain>
        <tissue evidence="2">Whole body</tissue>
    </source>
</reference>
<sequence>MRVQVGGASSRSVSFLKQRSEALQSGACGTETARTGGAGGGQTERIFGGSTANRPVSLLLWSKFFAAFSSKGVMAS</sequence>
<proteinExistence type="predicted"/>